<dbReference type="Proteomes" id="UP000662200">
    <property type="component" value="Unassembled WGS sequence"/>
</dbReference>
<organism evidence="1 2">
    <name type="scientific">Pilimelia terevasa</name>
    <dbReference type="NCBI Taxonomy" id="53372"/>
    <lineage>
        <taxon>Bacteria</taxon>
        <taxon>Bacillati</taxon>
        <taxon>Actinomycetota</taxon>
        <taxon>Actinomycetes</taxon>
        <taxon>Micromonosporales</taxon>
        <taxon>Micromonosporaceae</taxon>
        <taxon>Pilimelia</taxon>
    </lineage>
</organism>
<gene>
    <name evidence="1" type="ORF">GCM10010124_02040</name>
</gene>
<dbReference type="AlphaFoldDB" id="A0A8J3BJE2"/>
<dbReference type="EMBL" id="BMQC01000001">
    <property type="protein sequence ID" value="GGK13096.1"/>
    <property type="molecule type" value="Genomic_DNA"/>
</dbReference>
<proteinExistence type="predicted"/>
<accession>A0A8J3BJE2</accession>
<evidence type="ECO:0000313" key="1">
    <source>
        <dbReference type="EMBL" id="GGK13096.1"/>
    </source>
</evidence>
<dbReference type="RefSeq" id="WP_189112227.1">
    <property type="nucleotide sequence ID" value="NZ_BMQC01000001.1"/>
</dbReference>
<protein>
    <submittedName>
        <fullName evidence="1">Uncharacterized protein</fullName>
    </submittedName>
</protein>
<evidence type="ECO:0000313" key="2">
    <source>
        <dbReference type="Proteomes" id="UP000662200"/>
    </source>
</evidence>
<reference evidence="1" key="1">
    <citation type="journal article" date="2014" name="Int. J. Syst. Evol. Microbiol.">
        <title>Complete genome sequence of Corynebacterium casei LMG S-19264T (=DSM 44701T), isolated from a smear-ripened cheese.</title>
        <authorList>
            <consortium name="US DOE Joint Genome Institute (JGI-PGF)"/>
            <person name="Walter F."/>
            <person name="Albersmeier A."/>
            <person name="Kalinowski J."/>
            <person name="Ruckert C."/>
        </authorList>
    </citation>
    <scope>NUCLEOTIDE SEQUENCE</scope>
    <source>
        <strain evidence="1">JCM 3091</strain>
    </source>
</reference>
<keyword evidence="2" id="KW-1185">Reference proteome</keyword>
<name>A0A8J3BJE2_9ACTN</name>
<comment type="caution">
    <text evidence="1">The sequence shown here is derived from an EMBL/GenBank/DDBJ whole genome shotgun (WGS) entry which is preliminary data.</text>
</comment>
<reference evidence="1" key="2">
    <citation type="submission" date="2020-09" db="EMBL/GenBank/DDBJ databases">
        <authorList>
            <person name="Sun Q."/>
            <person name="Ohkuma M."/>
        </authorList>
    </citation>
    <scope>NUCLEOTIDE SEQUENCE</scope>
    <source>
        <strain evidence="1">JCM 3091</strain>
    </source>
</reference>
<sequence>MSDDDERMVSITFTETIEYTADMEVDEARRVLGLREPALRRAVEEGALDDLSEAAMKRLKRAAEVVSEDVTIDEVSGSGDGW</sequence>